<organism evidence="3 4">
    <name type="scientific">Diploscapter pachys</name>
    <dbReference type="NCBI Taxonomy" id="2018661"/>
    <lineage>
        <taxon>Eukaryota</taxon>
        <taxon>Metazoa</taxon>
        <taxon>Ecdysozoa</taxon>
        <taxon>Nematoda</taxon>
        <taxon>Chromadorea</taxon>
        <taxon>Rhabditida</taxon>
        <taxon>Rhabditina</taxon>
        <taxon>Rhabditomorpha</taxon>
        <taxon>Rhabditoidea</taxon>
        <taxon>Rhabditidae</taxon>
        <taxon>Diploscapter</taxon>
    </lineage>
</organism>
<evidence type="ECO:0000256" key="1">
    <source>
        <dbReference type="SAM" id="Phobius"/>
    </source>
</evidence>
<reference evidence="3 4" key="1">
    <citation type="journal article" date="2017" name="Curr. Biol.">
        <title>Genome architecture and evolution of a unichromosomal asexual nematode.</title>
        <authorList>
            <person name="Fradin H."/>
            <person name="Zegar C."/>
            <person name="Gutwein M."/>
            <person name="Lucas J."/>
            <person name="Kovtun M."/>
            <person name="Corcoran D."/>
            <person name="Baugh L.R."/>
            <person name="Kiontke K."/>
            <person name="Gunsalus K."/>
            <person name="Fitch D.H."/>
            <person name="Piano F."/>
        </authorList>
    </citation>
    <scope>NUCLEOTIDE SEQUENCE [LARGE SCALE GENOMIC DNA]</scope>
    <source>
        <strain evidence="3">PF1309</strain>
    </source>
</reference>
<keyword evidence="1" id="KW-0812">Transmembrane</keyword>
<gene>
    <name evidence="3" type="ORF">WR25_15858</name>
</gene>
<evidence type="ECO:0000313" key="4">
    <source>
        <dbReference type="Proteomes" id="UP000218231"/>
    </source>
</evidence>
<dbReference type="Pfam" id="PF19658">
    <property type="entry name" value="DUF6161"/>
    <property type="match status" value="1"/>
</dbReference>
<feature type="transmembrane region" description="Helical" evidence="1">
    <location>
        <begin position="152"/>
        <end position="173"/>
    </location>
</feature>
<evidence type="ECO:0000259" key="2">
    <source>
        <dbReference type="Pfam" id="PF19658"/>
    </source>
</evidence>
<comment type="caution">
    <text evidence="3">The sequence shown here is derived from an EMBL/GenBank/DDBJ whole genome shotgun (WGS) entry which is preliminary data.</text>
</comment>
<keyword evidence="1" id="KW-1133">Transmembrane helix</keyword>
<sequence length="256" mass="27452">MIASVSATVLQQRSEVDAEWMTYKAEATENWRKLAEEATHIEAINKSAVAAAESRFAGSIQDAQTKLDGWISAQGEQRQLEKPAALWAERAGKHSKQAAKWQSMSIIVGIAGLVFAALVAVIAFKLAKPLFDAAIVPGAPAKLLAGTLRPTFHYELIFTGAITLAWLTMYLWAMRILVRLYTTEHHLAIDASARGAMMEAYLGLIEADAANAADRPIVLQALFRPVQDGMVRDDGPPGITPAALLSSIAGAKGGNS</sequence>
<keyword evidence="1" id="KW-0472">Membrane</keyword>
<dbReference type="InterPro" id="IPR046159">
    <property type="entry name" value="DUF6161"/>
</dbReference>
<dbReference type="EMBL" id="LIAE01006132">
    <property type="protein sequence ID" value="PAV92592.1"/>
    <property type="molecule type" value="Genomic_DNA"/>
</dbReference>
<accession>A0A2A2M296</accession>
<keyword evidence="4" id="KW-1185">Reference proteome</keyword>
<protein>
    <recommendedName>
        <fullName evidence="2">DUF6161 domain-containing protein</fullName>
    </recommendedName>
</protein>
<proteinExistence type="predicted"/>
<dbReference type="Proteomes" id="UP000218231">
    <property type="component" value="Unassembled WGS sequence"/>
</dbReference>
<feature type="domain" description="DUF6161" evidence="2">
    <location>
        <begin position="38"/>
        <end position="235"/>
    </location>
</feature>
<evidence type="ECO:0000313" key="3">
    <source>
        <dbReference type="EMBL" id="PAV92592.1"/>
    </source>
</evidence>
<dbReference type="AlphaFoldDB" id="A0A2A2M296"/>
<feature type="transmembrane region" description="Helical" evidence="1">
    <location>
        <begin position="103"/>
        <end position="124"/>
    </location>
</feature>
<name>A0A2A2M296_9BILA</name>